<dbReference type="PANTHER" id="PTHR14969">
    <property type="entry name" value="SPHINGOSINE-1-PHOSPHATE PHOSPHOHYDROLASE"/>
    <property type="match status" value="1"/>
</dbReference>
<evidence type="ECO:0000256" key="1">
    <source>
        <dbReference type="SAM" id="Phobius"/>
    </source>
</evidence>
<dbReference type="InterPro" id="IPR036938">
    <property type="entry name" value="PAP2/HPO_sf"/>
</dbReference>
<keyword evidence="1" id="KW-0812">Transmembrane</keyword>
<feature type="transmembrane region" description="Helical" evidence="1">
    <location>
        <begin position="169"/>
        <end position="187"/>
    </location>
</feature>
<name>A0ABD5Q366_9EURY</name>
<dbReference type="RefSeq" id="WP_254269242.1">
    <property type="nucleotide sequence ID" value="NZ_CP100400.1"/>
</dbReference>
<keyword evidence="4" id="KW-1185">Reference proteome</keyword>
<accession>A0ABD5Q366</accession>
<feature type="transmembrane region" description="Helical" evidence="1">
    <location>
        <begin position="216"/>
        <end position="234"/>
    </location>
</feature>
<feature type="domain" description="Phosphatidic acid phosphatase type 2/haloperoxidase" evidence="2">
    <location>
        <begin position="59"/>
        <end position="184"/>
    </location>
</feature>
<keyword evidence="1" id="KW-0472">Membrane</keyword>
<dbReference type="PANTHER" id="PTHR14969:SF13">
    <property type="entry name" value="AT30094P"/>
    <property type="match status" value="1"/>
</dbReference>
<feature type="transmembrane region" description="Helical" evidence="1">
    <location>
        <begin position="20"/>
        <end position="44"/>
    </location>
</feature>
<feature type="transmembrane region" description="Helical" evidence="1">
    <location>
        <begin position="144"/>
        <end position="163"/>
    </location>
</feature>
<dbReference type="InterPro" id="IPR000326">
    <property type="entry name" value="PAP2/HPO"/>
</dbReference>
<dbReference type="SUPFAM" id="SSF48317">
    <property type="entry name" value="Acid phosphatase/Vanadium-dependent haloperoxidase"/>
    <property type="match status" value="1"/>
</dbReference>
<dbReference type="Gene3D" id="1.20.144.10">
    <property type="entry name" value="Phosphatidic acid phosphatase type 2/haloperoxidase"/>
    <property type="match status" value="1"/>
</dbReference>
<gene>
    <name evidence="3" type="ORF">ACFO9K_12365</name>
</gene>
<evidence type="ECO:0000259" key="2">
    <source>
        <dbReference type="SMART" id="SM00014"/>
    </source>
</evidence>
<dbReference type="Proteomes" id="UP001595945">
    <property type="component" value="Unassembled WGS sequence"/>
</dbReference>
<evidence type="ECO:0000313" key="3">
    <source>
        <dbReference type="EMBL" id="MFC4825053.1"/>
    </source>
</evidence>
<reference evidence="3 4" key="1">
    <citation type="journal article" date="2019" name="Int. J. Syst. Evol. Microbiol.">
        <title>The Global Catalogue of Microorganisms (GCM) 10K type strain sequencing project: providing services to taxonomists for standard genome sequencing and annotation.</title>
        <authorList>
            <consortium name="The Broad Institute Genomics Platform"/>
            <consortium name="The Broad Institute Genome Sequencing Center for Infectious Disease"/>
            <person name="Wu L."/>
            <person name="Ma J."/>
        </authorList>
    </citation>
    <scope>NUCLEOTIDE SEQUENCE [LARGE SCALE GENOMIC DNA]</scope>
    <source>
        <strain evidence="3 4">XZYJ18</strain>
    </source>
</reference>
<dbReference type="GeneID" id="73044244"/>
<dbReference type="EMBL" id="JBHSHT010000001">
    <property type="protein sequence ID" value="MFC4825053.1"/>
    <property type="molecule type" value="Genomic_DNA"/>
</dbReference>
<sequence length="244" mass="24907">MSRGLGEVEFASGLPEVATAVAGLVTQLGDMWFVLLGVCALFVLGTRDASLTDSPTRDCVYLLALTVGAYSLTAALKHAFGLPRPPGAATATPPTWIPALGHAAYESMVTGDGYGFPSGHALKTTAVYGGAALALDVWDRNRRLAAAGVLTVLVAASRVVLGVHYAVDVAVGVAVGVLFLAAAVRLTDQRPTRALALSTVLGGVAFATAGTLKSGLALSAAAVGLVVWTGTDRVRGFRTDSTRN</sequence>
<proteinExistence type="predicted"/>
<organism evidence="3 4">
    <name type="scientific">Halorussus aquaticus</name>
    <dbReference type="NCBI Taxonomy" id="2953748"/>
    <lineage>
        <taxon>Archaea</taxon>
        <taxon>Methanobacteriati</taxon>
        <taxon>Methanobacteriota</taxon>
        <taxon>Stenosarchaea group</taxon>
        <taxon>Halobacteria</taxon>
        <taxon>Halobacteriales</taxon>
        <taxon>Haladaptataceae</taxon>
        <taxon>Halorussus</taxon>
    </lineage>
</organism>
<protein>
    <submittedName>
        <fullName evidence="3">Phosphatase PAP2 family protein</fullName>
    </submittedName>
</protein>
<evidence type="ECO:0000313" key="4">
    <source>
        <dbReference type="Proteomes" id="UP001595945"/>
    </source>
</evidence>
<dbReference type="SMART" id="SM00014">
    <property type="entry name" value="acidPPc"/>
    <property type="match status" value="1"/>
</dbReference>
<comment type="caution">
    <text evidence="3">The sequence shown here is derived from an EMBL/GenBank/DDBJ whole genome shotgun (WGS) entry which is preliminary data.</text>
</comment>
<keyword evidence="1" id="KW-1133">Transmembrane helix</keyword>
<dbReference type="Pfam" id="PF01569">
    <property type="entry name" value="PAP2"/>
    <property type="match status" value="1"/>
</dbReference>
<dbReference type="AlphaFoldDB" id="A0ABD5Q366"/>